<feature type="compositionally biased region" description="Basic and acidic residues" evidence="4">
    <location>
        <begin position="183"/>
        <end position="195"/>
    </location>
</feature>
<feature type="compositionally biased region" description="Acidic residues" evidence="4">
    <location>
        <begin position="20"/>
        <end position="30"/>
    </location>
</feature>
<feature type="compositionally biased region" description="Basic and acidic residues" evidence="4">
    <location>
        <begin position="223"/>
        <end position="265"/>
    </location>
</feature>
<proteinExistence type="predicted"/>
<feature type="compositionally biased region" description="Low complexity" evidence="4">
    <location>
        <begin position="172"/>
        <end position="182"/>
    </location>
</feature>
<evidence type="ECO:0000256" key="4">
    <source>
        <dbReference type="SAM" id="MobiDB-lite"/>
    </source>
</evidence>
<organism evidence="7">
    <name type="scientific">Caenorhabditis brenneri</name>
    <name type="common">Nematode worm</name>
    <dbReference type="NCBI Taxonomy" id="135651"/>
    <lineage>
        <taxon>Eukaryota</taxon>
        <taxon>Metazoa</taxon>
        <taxon>Ecdysozoa</taxon>
        <taxon>Nematoda</taxon>
        <taxon>Chromadorea</taxon>
        <taxon>Rhabditida</taxon>
        <taxon>Rhabditina</taxon>
        <taxon>Rhabditomorpha</taxon>
        <taxon>Rhabditoidea</taxon>
        <taxon>Rhabditidae</taxon>
        <taxon>Peloderinae</taxon>
        <taxon>Caenorhabditis</taxon>
    </lineage>
</organism>
<dbReference type="GO" id="GO:0005634">
    <property type="term" value="C:nucleus"/>
    <property type="evidence" value="ECO:0007669"/>
    <property type="project" value="UniProtKB-SubCell"/>
</dbReference>
<dbReference type="SMART" id="SM00389">
    <property type="entry name" value="HOX"/>
    <property type="match status" value="1"/>
</dbReference>
<dbReference type="Proteomes" id="UP000008068">
    <property type="component" value="Unassembled WGS sequence"/>
</dbReference>
<dbReference type="HOGENOM" id="CLU_485044_0_0_1"/>
<dbReference type="Gene3D" id="1.10.10.60">
    <property type="entry name" value="Homeodomain-like"/>
    <property type="match status" value="1"/>
</dbReference>
<accession>G0MCW4</accession>
<keyword evidence="2 3" id="KW-0238">DNA-binding</keyword>
<dbReference type="CDD" id="cd00086">
    <property type="entry name" value="homeodomain"/>
    <property type="match status" value="1"/>
</dbReference>
<evidence type="ECO:0000256" key="2">
    <source>
        <dbReference type="PROSITE-ProRule" id="PRU00108"/>
    </source>
</evidence>
<evidence type="ECO:0000259" key="5">
    <source>
        <dbReference type="PROSITE" id="PS50071"/>
    </source>
</evidence>
<comment type="subcellular location">
    <subcellularLocation>
        <location evidence="1 2 3">Nucleus</location>
    </subcellularLocation>
</comment>
<feature type="region of interest" description="Disordered" evidence="4">
    <location>
        <begin position="523"/>
        <end position="574"/>
    </location>
</feature>
<keyword evidence="7" id="KW-1185">Reference proteome</keyword>
<dbReference type="GO" id="GO:0003677">
    <property type="term" value="F:DNA binding"/>
    <property type="evidence" value="ECO:0007669"/>
    <property type="project" value="UniProtKB-UniRule"/>
</dbReference>
<sequence length="574" mass="66271">MSNQPSTSAAYHQQLRWTDSEDSNSDDEDDQGRMTSKRAQKTHSGSDPFTQSGDHPELSDGNVSDDDVVETPSQRRRPGRPRKDEVKSRAALQARSKGGQFVKKSKADSTDGLADFPAQGDDESDSEEEEGAQSPKKKQAKMEDDSRAKAVSGEQARKQNQNRKKDRKKRALWVAAEAAQAARDLERAAKRERPLNRHIRSRPSPPPPETDSEEEPTVPPPPTEKELAARKAYNEERRRLYWEKKEKREQEMARKRELERNRRLFPDSFSRKPARGSIGGVFSTRTTDREGKTTTWEQWRRVIWCDEEEKAQEWKRRVKENRKQIRKLKPRTGPAFNNGLYAVESRRLLEKEEDSGFHQHTHKIKKEEKSDSEDDEKPKIRNHSETVKKILEEEFNDAQYLDQEMTKRIMRTTKLKRKQVTDWFANNRRKVQNLYKNGKIAELPGQMKALEEKNKEREERGEHLRMRDPEESDVEKDEEDYEDDVEDSGDDLEEEPEVDERFEAVGSERAARLRQIDHLSTVGYPVFPAPKASRTTQNGGGDDRGGQEARIRQLDPLSTVGYPVFPAPKASRTG</sequence>
<protein>
    <recommendedName>
        <fullName evidence="5">Homeobox domain-containing protein</fullName>
    </recommendedName>
</protein>
<evidence type="ECO:0000256" key="1">
    <source>
        <dbReference type="ARBA" id="ARBA00004123"/>
    </source>
</evidence>
<feature type="compositionally biased region" description="Polar residues" evidence="4">
    <location>
        <begin position="42"/>
        <end position="53"/>
    </location>
</feature>
<reference evidence="7" key="1">
    <citation type="submission" date="2011-07" db="EMBL/GenBank/DDBJ databases">
        <authorList>
            <consortium name="Caenorhabditis brenneri Sequencing and Analysis Consortium"/>
            <person name="Wilson R.K."/>
        </authorList>
    </citation>
    <scope>NUCLEOTIDE SEQUENCE [LARGE SCALE GENOMIC DNA]</scope>
    <source>
        <strain evidence="7">PB2801</strain>
    </source>
</reference>
<feature type="DNA-binding region" description="Homeobox" evidence="2">
    <location>
        <begin position="376"/>
        <end position="435"/>
    </location>
</feature>
<feature type="region of interest" description="Disordered" evidence="4">
    <location>
        <begin position="352"/>
        <end position="385"/>
    </location>
</feature>
<dbReference type="InterPro" id="IPR001356">
    <property type="entry name" value="HD"/>
</dbReference>
<dbReference type="EMBL" id="GL379790">
    <property type="protein sequence ID" value="EGT49635.1"/>
    <property type="molecule type" value="Genomic_DNA"/>
</dbReference>
<dbReference type="AlphaFoldDB" id="G0MCW4"/>
<feature type="region of interest" description="Disordered" evidence="4">
    <location>
        <begin position="1"/>
        <end position="293"/>
    </location>
</feature>
<feature type="compositionally biased region" description="Acidic residues" evidence="4">
    <location>
        <begin position="470"/>
        <end position="500"/>
    </location>
</feature>
<dbReference type="InterPro" id="IPR009057">
    <property type="entry name" value="Homeodomain-like_sf"/>
</dbReference>
<feature type="compositionally biased region" description="Acidic residues" evidence="4">
    <location>
        <begin position="120"/>
        <end position="131"/>
    </location>
</feature>
<name>G0MCW4_CAEBE</name>
<feature type="compositionally biased region" description="Basic residues" evidence="4">
    <location>
        <begin position="160"/>
        <end position="171"/>
    </location>
</feature>
<feature type="compositionally biased region" description="Basic and acidic residues" evidence="4">
    <location>
        <begin position="376"/>
        <end position="385"/>
    </location>
</feature>
<dbReference type="SUPFAM" id="SSF46689">
    <property type="entry name" value="Homeodomain-like"/>
    <property type="match status" value="1"/>
</dbReference>
<evidence type="ECO:0000313" key="6">
    <source>
        <dbReference type="EMBL" id="EGT49635.1"/>
    </source>
</evidence>
<dbReference type="PROSITE" id="PS50071">
    <property type="entry name" value="HOMEOBOX_2"/>
    <property type="match status" value="1"/>
</dbReference>
<feature type="domain" description="Homeobox" evidence="5">
    <location>
        <begin position="374"/>
        <end position="434"/>
    </location>
</feature>
<feature type="compositionally biased region" description="Basic and acidic residues" evidence="4">
    <location>
        <begin position="541"/>
        <end position="553"/>
    </location>
</feature>
<evidence type="ECO:0000313" key="7">
    <source>
        <dbReference type="Proteomes" id="UP000008068"/>
    </source>
</evidence>
<dbReference type="InParanoid" id="G0MCW4"/>
<evidence type="ECO:0000256" key="3">
    <source>
        <dbReference type="RuleBase" id="RU000682"/>
    </source>
</evidence>
<dbReference type="Pfam" id="PF00046">
    <property type="entry name" value="Homeodomain"/>
    <property type="match status" value="1"/>
</dbReference>
<gene>
    <name evidence="6" type="ORF">CAEBREN_14518</name>
</gene>
<keyword evidence="2 3" id="KW-0539">Nucleus</keyword>
<feature type="compositionally biased region" description="Polar residues" evidence="4">
    <location>
        <begin position="1"/>
        <end position="17"/>
    </location>
</feature>
<feature type="compositionally biased region" description="Basic and acidic residues" evidence="4">
    <location>
        <begin position="449"/>
        <end position="469"/>
    </location>
</feature>
<keyword evidence="2 3" id="KW-0371">Homeobox</keyword>
<feature type="region of interest" description="Disordered" evidence="4">
    <location>
        <begin position="445"/>
        <end position="503"/>
    </location>
</feature>